<organism evidence="8 9">
    <name type="scientific">Cedecea neteri</name>
    <dbReference type="NCBI Taxonomy" id="158822"/>
    <lineage>
        <taxon>Bacteria</taxon>
        <taxon>Pseudomonadati</taxon>
        <taxon>Pseudomonadota</taxon>
        <taxon>Gammaproteobacteria</taxon>
        <taxon>Enterobacterales</taxon>
        <taxon>Enterobacteriaceae</taxon>
        <taxon>Cedecea</taxon>
    </lineage>
</organism>
<evidence type="ECO:0000256" key="5">
    <source>
        <dbReference type="ARBA" id="ARBA00022692"/>
    </source>
</evidence>
<evidence type="ECO:0000256" key="4">
    <source>
        <dbReference type="ARBA" id="ARBA00022519"/>
    </source>
</evidence>
<proteinExistence type="inferred from homology"/>
<evidence type="ECO:0000256" key="1">
    <source>
        <dbReference type="ARBA" id="ARBA00004429"/>
    </source>
</evidence>
<keyword evidence="3" id="KW-1003">Cell membrane</keyword>
<evidence type="ECO:0000256" key="2">
    <source>
        <dbReference type="ARBA" id="ARBA00009494"/>
    </source>
</evidence>
<evidence type="ECO:0000256" key="3">
    <source>
        <dbReference type="ARBA" id="ARBA00022475"/>
    </source>
</evidence>
<name>A0A2X2VAK8_9ENTR</name>
<gene>
    <name evidence="8" type="primary">igaA_1</name>
    <name evidence="8" type="ORF">NCTC12120_02900</name>
</gene>
<reference evidence="8 9" key="1">
    <citation type="submission" date="2018-06" db="EMBL/GenBank/DDBJ databases">
        <authorList>
            <consortium name="Pathogen Informatics"/>
            <person name="Doyle S."/>
        </authorList>
    </citation>
    <scope>NUCLEOTIDE SEQUENCE [LARGE SCALE GENOMIC DNA]</scope>
    <source>
        <strain evidence="8 9">NCTC12120</strain>
    </source>
</reference>
<keyword evidence="6" id="KW-1133">Transmembrane helix</keyword>
<evidence type="ECO:0000313" key="8">
    <source>
        <dbReference type="EMBL" id="SQA99000.1"/>
    </source>
</evidence>
<dbReference type="Pfam" id="PF07095">
    <property type="entry name" value="IgaA"/>
    <property type="match status" value="1"/>
</dbReference>
<keyword evidence="5" id="KW-0812">Transmembrane</keyword>
<keyword evidence="4" id="KW-0997">Cell inner membrane</keyword>
<accession>A0A2X2VAK8</accession>
<comment type="subcellular location">
    <subcellularLocation>
        <location evidence="1">Cell inner membrane</location>
        <topology evidence="1">Multi-pass membrane protein</topology>
    </subcellularLocation>
</comment>
<keyword evidence="7" id="KW-0472">Membrane</keyword>
<evidence type="ECO:0000313" key="9">
    <source>
        <dbReference type="Proteomes" id="UP000251197"/>
    </source>
</evidence>
<evidence type="ECO:0000256" key="7">
    <source>
        <dbReference type="ARBA" id="ARBA00023136"/>
    </source>
</evidence>
<dbReference type="Proteomes" id="UP000251197">
    <property type="component" value="Unassembled WGS sequence"/>
</dbReference>
<dbReference type="EMBL" id="UAVU01000003">
    <property type="protein sequence ID" value="SQA99000.1"/>
    <property type="molecule type" value="Genomic_DNA"/>
</dbReference>
<dbReference type="AlphaFoldDB" id="A0A2X2VAK8"/>
<dbReference type="InterPro" id="IPR010771">
    <property type="entry name" value="IgaA"/>
</dbReference>
<protein>
    <submittedName>
        <fullName evidence="8">Intracellular growth attenuator protein igaA</fullName>
    </submittedName>
</protein>
<dbReference type="GO" id="GO:0005886">
    <property type="term" value="C:plasma membrane"/>
    <property type="evidence" value="ECO:0007669"/>
    <property type="project" value="UniProtKB-SubCell"/>
</dbReference>
<sequence>MDKAVALTKAVSGANPILQGGEADSKVNPQLADAIQKSGMVLLDDFAGIVKKTQALCTAEEECVRLKNAASEPGQH</sequence>
<evidence type="ECO:0000256" key="6">
    <source>
        <dbReference type="ARBA" id="ARBA00022989"/>
    </source>
</evidence>
<comment type="similarity">
    <text evidence="2">Belongs to the IgaA family.</text>
</comment>